<sequence length="536" mass="58508">MTLISSLSFWAAVLAVPIRSISVPSSNIRWIDCTKNVPQSSQYFNTSAINLSNLPSTLHCGQIDVPMDYSKPFCETNMITVALGMYRPTKPKGALFHNPGGTDAGVILAWEIALNYTNAFNELLDFDILVMDVRGTYSSNLLNVSLDVVAGVLGPYPTNQTAYDTIKAASATAVKSWVELSSPPGIIEHVGTREVVQDYEMIRRALGYEKISFLGASYGSFRAAQYAATYPERVDNFVLDAVVPHGRSMFDQVQDTMAATNRLMLRADAYCQNNSSCPFHNQGKGSVPKAFKQVVQIADATPFFFPPCVNTTICYPYSNGFNVRTVLYGNTAIPDFPAILDGIYAALHGDGSFFIDGPAGLEDVLAMPVLCNDYTFQKSLQAGLEVLKLADVKSDQTGIGLSQIYQIQLFCSAWPFQTPKSEPLNLDQKMLLVTADFENQAATEWSTFTWSQARNSTLVVRHGDDHVSFPLVDQPSTKITMDFLNSGTLPAAVESELVSVYTPGMTRKPISDPYQVPTGAIAGDVDSGNVTVEIPF</sequence>
<keyword evidence="1" id="KW-0732">Signal</keyword>
<evidence type="ECO:0008006" key="6">
    <source>
        <dbReference type="Google" id="ProtNLM"/>
    </source>
</evidence>
<dbReference type="GO" id="GO:0006508">
    <property type="term" value="P:proteolysis"/>
    <property type="evidence" value="ECO:0007669"/>
    <property type="project" value="InterPro"/>
</dbReference>
<name>A0A2J6R0F4_HYAVF</name>
<evidence type="ECO:0000259" key="2">
    <source>
        <dbReference type="Pfam" id="PF00561"/>
    </source>
</evidence>
<feature type="domain" description="Peptidase S33 tripeptidyl aminopeptidase-like C-terminal" evidence="3">
    <location>
        <begin position="406"/>
        <end position="492"/>
    </location>
</feature>
<dbReference type="Pfam" id="PF00561">
    <property type="entry name" value="Abhydrolase_1"/>
    <property type="match status" value="1"/>
</dbReference>
<dbReference type="Gene3D" id="3.40.50.1820">
    <property type="entry name" value="alpha/beta hydrolase"/>
    <property type="match status" value="1"/>
</dbReference>
<dbReference type="GO" id="GO:0005737">
    <property type="term" value="C:cytoplasm"/>
    <property type="evidence" value="ECO:0007669"/>
    <property type="project" value="InterPro"/>
</dbReference>
<dbReference type="Pfam" id="PF08386">
    <property type="entry name" value="Abhydrolase_4"/>
    <property type="match status" value="1"/>
</dbReference>
<dbReference type="InterPro" id="IPR005944">
    <property type="entry name" value="Pro_iminopeptidase"/>
</dbReference>
<dbReference type="PANTHER" id="PTHR43722">
    <property type="entry name" value="PROLINE IMINOPEPTIDASE"/>
    <property type="match status" value="1"/>
</dbReference>
<evidence type="ECO:0000313" key="4">
    <source>
        <dbReference type="EMBL" id="PMD32000.1"/>
    </source>
</evidence>
<dbReference type="InterPro" id="IPR013595">
    <property type="entry name" value="Pept_S33_TAP-like_C"/>
</dbReference>
<proteinExistence type="predicted"/>
<dbReference type="InterPro" id="IPR000073">
    <property type="entry name" value="AB_hydrolase_1"/>
</dbReference>
<evidence type="ECO:0000259" key="3">
    <source>
        <dbReference type="Pfam" id="PF08386"/>
    </source>
</evidence>
<feature type="chain" id="PRO_5014468618" description="Alpha/beta-hydrolase" evidence="1">
    <location>
        <begin position="16"/>
        <end position="536"/>
    </location>
</feature>
<dbReference type="GO" id="GO:0004177">
    <property type="term" value="F:aminopeptidase activity"/>
    <property type="evidence" value="ECO:0007669"/>
    <property type="project" value="UniProtKB-EC"/>
</dbReference>
<evidence type="ECO:0000256" key="1">
    <source>
        <dbReference type="SAM" id="SignalP"/>
    </source>
</evidence>
<evidence type="ECO:0000313" key="5">
    <source>
        <dbReference type="Proteomes" id="UP000235786"/>
    </source>
</evidence>
<dbReference type="Proteomes" id="UP000235786">
    <property type="component" value="Unassembled WGS sequence"/>
</dbReference>
<dbReference type="AlphaFoldDB" id="A0A2J6R0F4"/>
<keyword evidence="5" id="KW-1185">Reference proteome</keyword>
<organism evidence="4 5">
    <name type="scientific">Hyaloscypha variabilis (strain UAMH 11265 / GT02V1 / F)</name>
    <name type="common">Meliniomyces variabilis</name>
    <dbReference type="NCBI Taxonomy" id="1149755"/>
    <lineage>
        <taxon>Eukaryota</taxon>
        <taxon>Fungi</taxon>
        <taxon>Dikarya</taxon>
        <taxon>Ascomycota</taxon>
        <taxon>Pezizomycotina</taxon>
        <taxon>Leotiomycetes</taxon>
        <taxon>Helotiales</taxon>
        <taxon>Hyaloscyphaceae</taxon>
        <taxon>Hyaloscypha</taxon>
        <taxon>Hyaloscypha variabilis</taxon>
    </lineage>
</organism>
<reference evidence="4 5" key="1">
    <citation type="submission" date="2016-04" db="EMBL/GenBank/DDBJ databases">
        <title>A degradative enzymes factory behind the ericoid mycorrhizal symbiosis.</title>
        <authorList>
            <consortium name="DOE Joint Genome Institute"/>
            <person name="Martino E."/>
            <person name="Morin E."/>
            <person name="Grelet G."/>
            <person name="Kuo A."/>
            <person name="Kohler A."/>
            <person name="Daghino S."/>
            <person name="Barry K."/>
            <person name="Choi C."/>
            <person name="Cichocki N."/>
            <person name="Clum A."/>
            <person name="Copeland A."/>
            <person name="Hainaut M."/>
            <person name="Haridas S."/>
            <person name="Labutti K."/>
            <person name="Lindquist E."/>
            <person name="Lipzen A."/>
            <person name="Khouja H.-R."/>
            <person name="Murat C."/>
            <person name="Ohm R."/>
            <person name="Olson A."/>
            <person name="Spatafora J."/>
            <person name="Veneault-Fourrey C."/>
            <person name="Henrissat B."/>
            <person name="Grigoriev I."/>
            <person name="Martin F."/>
            <person name="Perotto S."/>
        </authorList>
    </citation>
    <scope>NUCLEOTIDE SEQUENCE [LARGE SCALE GENOMIC DNA]</scope>
    <source>
        <strain evidence="4 5">F</strain>
    </source>
</reference>
<feature type="domain" description="AB hydrolase-1" evidence="2">
    <location>
        <begin position="110"/>
        <end position="259"/>
    </location>
</feature>
<dbReference type="PANTHER" id="PTHR43722:SF1">
    <property type="entry name" value="PROLINE IMINOPEPTIDASE"/>
    <property type="match status" value="1"/>
</dbReference>
<gene>
    <name evidence="4" type="ORF">L207DRAFT_441349</name>
</gene>
<feature type="signal peptide" evidence="1">
    <location>
        <begin position="1"/>
        <end position="15"/>
    </location>
</feature>
<dbReference type="InterPro" id="IPR029058">
    <property type="entry name" value="AB_hydrolase_fold"/>
</dbReference>
<dbReference type="EMBL" id="KZ613960">
    <property type="protein sequence ID" value="PMD32000.1"/>
    <property type="molecule type" value="Genomic_DNA"/>
</dbReference>
<accession>A0A2J6R0F4</accession>
<protein>
    <recommendedName>
        <fullName evidence="6">Alpha/beta-hydrolase</fullName>
    </recommendedName>
</protein>
<dbReference type="OrthoDB" id="425534at2759"/>
<dbReference type="SUPFAM" id="SSF53474">
    <property type="entry name" value="alpha/beta-Hydrolases"/>
    <property type="match status" value="1"/>
</dbReference>